<reference evidence="2" key="1">
    <citation type="submission" date="2020-09" db="EMBL/GenBank/DDBJ databases">
        <title>Genome-Enabled Discovery of Anthraquinone Biosynthesis in Senna tora.</title>
        <authorList>
            <person name="Kang S.-H."/>
            <person name="Pandey R.P."/>
            <person name="Lee C.-M."/>
            <person name="Sim J.-S."/>
            <person name="Jeong J.-T."/>
            <person name="Choi B.-S."/>
            <person name="Jung M."/>
            <person name="Ginzburg D."/>
            <person name="Zhao K."/>
            <person name="Won S.Y."/>
            <person name="Oh T.-J."/>
            <person name="Yu Y."/>
            <person name="Kim N.-H."/>
            <person name="Lee O.R."/>
            <person name="Lee T.-H."/>
            <person name="Bashyal P."/>
            <person name="Kim T.-S."/>
            <person name="Lee W.-H."/>
            <person name="Kawkins C."/>
            <person name="Kim C.-K."/>
            <person name="Kim J.S."/>
            <person name="Ahn B.O."/>
            <person name="Rhee S.Y."/>
            <person name="Sohng J.K."/>
        </authorList>
    </citation>
    <scope>NUCLEOTIDE SEQUENCE</scope>
    <source>
        <tissue evidence="2">Leaf</tissue>
    </source>
</reference>
<gene>
    <name evidence="2" type="ORF">G2W53_010245</name>
</gene>
<evidence type="ECO:0000313" key="2">
    <source>
        <dbReference type="EMBL" id="KAF7835386.1"/>
    </source>
</evidence>
<accession>A0A834WZJ1</accession>
<feature type="region of interest" description="Disordered" evidence="1">
    <location>
        <begin position="1"/>
        <end position="35"/>
    </location>
</feature>
<name>A0A834WZJ1_9FABA</name>
<comment type="caution">
    <text evidence="2">The sequence shown here is derived from an EMBL/GenBank/DDBJ whole genome shotgun (WGS) entry which is preliminary data.</text>
</comment>
<keyword evidence="3" id="KW-1185">Reference proteome</keyword>
<dbReference type="EMBL" id="JAAIUW010000004">
    <property type="protein sequence ID" value="KAF7835386.1"/>
    <property type="molecule type" value="Genomic_DNA"/>
</dbReference>
<dbReference type="AlphaFoldDB" id="A0A834WZJ1"/>
<protein>
    <submittedName>
        <fullName evidence="2">Uncharacterized protein</fullName>
    </submittedName>
</protein>
<evidence type="ECO:0000256" key="1">
    <source>
        <dbReference type="SAM" id="MobiDB-lite"/>
    </source>
</evidence>
<feature type="compositionally biased region" description="Low complexity" evidence="1">
    <location>
        <begin position="25"/>
        <end position="35"/>
    </location>
</feature>
<proteinExistence type="predicted"/>
<organism evidence="2 3">
    <name type="scientific">Senna tora</name>
    <dbReference type="NCBI Taxonomy" id="362788"/>
    <lineage>
        <taxon>Eukaryota</taxon>
        <taxon>Viridiplantae</taxon>
        <taxon>Streptophyta</taxon>
        <taxon>Embryophyta</taxon>
        <taxon>Tracheophyta</taxon>
        <taxon>Spermatophyta</taxon>
        <taxon>Magnoliopsida</taxon>
        <taxon>eudicotyledons</taxon>
        <taxon>Gunneridae</taxon>
        <taxon>Pentapetalae</taxon>
        <taxon>rosids</taxon>
        <taxon>fabids</taxon>
        <taxon>Fabales</taxon>
        <taxon>Fabaceae</taxon>
        <taxon>Caesalpinioideae</taxon>
        <taxon>Cassia clade</taxon>
        <taxon>Senna</taxon>
    </lineage>
</organism>
<sequence>MMNKLSKPKQSKESLTPSLFTASKVDGSSSVDDGGSTMVVRDDDCGLVHSVVLVRSPFLGYNKQLR</sequence>
<evidence type="ECO:0000313" key="3">
    <source>
        <dbReference type="Proteomes" id="UP000634136"/>
    </source>
</evidence>
<dbReference type="Proteomes" id="UP000634136">
    <property type="component" value="Unassembled WGS sequence"/>
</dbReference>